<evidence type="ECO:0000256" key="11">
    <source>
        <dbReference type="PROSITE-ProRule" id="PRU00175"/>
    </source>
</evidence>
<comment type="pathway">
    <text evidence="3">Protein modification; protein ubiquitination.</text>
</comment>
<evidence type="ECO:0000256" key="2">
    <source>
        <dbReference type="ARBA" id="ARBA00004308"/>
    </source>
</evidence>
<evidence type="ECO:0000256" key="8">
    <source>
        <dbReference type="ARBA" id="ARBA00022786"/>
    </source>
</evidence>
<dbReference type="GO" id="GO:0016567">
    <property type="term" value="P:protein ubiquitination"/>
    <property type="evidence" value="ECO:0007669"/>
    <property type="project" value="UniProtKB-UniPathway"/>
</dbReference>
<evidence type="ECO:0000256" key="10">
    <source>
        <dbReference type="ARBA" id="ARBA00023136"/>
    </source>
</evidence>
<feature type="transmembrane region" description="Helical" evidence="13">
    <location>
        <begin position="172"/>
        <end position="190"/>
    </location>
</feature>
<dbReference type="SUPFAM" id="SSF57850">
    <property type="entry name" value="RING/U-box"/>
    <property type="match status" value="1"/>
</dbReference>
<feature type="domain" description="RING-type" evidence="14">
    <location>
        <begin position="39"/>
        <end position="80"/>
    </location>
</feature>
<dbReference type="Pfam" id="PF00097">
    <property type="entry name" value="zf-C3HC4"/>
    <property type="match status" value="1"/>
</dbReference>
<comment type="caution">
    <text evidence="16">The sequence shown here is derived from an EMBL/GenBank/DDBJ whole genome shotgun (WGS) entry which is preliminary data.</text>
</comment>
<dbReference type="PANTHER" id="PTHR12313">
    <property type="entry name" value="E3 UBIQUITIN-PROTEIN LIGASE RNF5-RELATED"/>
    <property type="match status" value="1"/>
</dbReference>
<dbReference type="Proteomes" id="UP000663887">
    <property type="component" value="Unassembled WGS sequence"/>
</dbReference>
<dbReference type="InterPro" id="IPR013083">
    <property type="entry name" value="Znf_RING/FYVE/PHD"/>
</dbReference>
<gene>
    <name evidence="15" type="ORF">WKI299_LOCUS6992</name>
    <name evidence="16" type="ORF">XDN619_LOCUS5978</name>
</gene>
<feature type="region of interest" description="Disordered" evidence="12">
    <location>
        <begin position="90"/>
        <end position="121"/>
    </location>
</feature>
<dbReference type="Gene3D" id="3.30.40.10">
    <property type="entry name" value="Zinc/RING finger domain, C3HC4 (zinc finger)"/>
    <property type="match status" value="1"/>
</dbReference>
<evidence type="ECO:0000259" key="14">
    <source>
        <dbReference type="PROSITE" id="PS50089"/>
    </source>
</evidence>
<evidence type="ECO:0000313" key="17">
    <source>
        <dbReference type="Proteomes" id="UP000663887"/>
    </source>
</evidence>
<evidence type="ECO:0000256" key="5">
    <source>
        <dbReference type="ARBA" id="ARBA00022679"/>
    </source>
</evidence>
<evidence type="ECO:0000256" key="6">
    <source>
        <dbReference type="ARBA" id="ARBA00022723"/>
    </source>
</evidence>
<dbReference type="FunFam" id="3.30.40.10:FF:000062">
    <property type="entry name" value="E3 ubiquitin-protein ligase RNF185"/>
    <property type="match status" value="1"/>
</dbReference>
<dbReference type="PROSITE" id="PS00518">
    <property type="entry name" value="ZF_RING_1"/>
    <property type="match status" value="1"/>
</dbReference>
<evidence type="ECO:0000256" key="13">
    <source>
        <dbReference type="SAM" id="Phobius"/>
    </source>
</evidence>
<comment type="subcellular location">
    <subcellularLocation>
        <location evidence="2">Endomembrane system</location>
    </subcellularLocation>
</comment>
<dbReference type="EMBL" id="CAJNRG010001643">
    <property type="protein sequence ID" value="CAF2036285.1"/>
    <property type="molecule type" value="Genomic_DNA"/>
</dbReference>
<dbReference type="EMBL" id="CAJNRF010002087">
    <property type="protein sequence ID" value="CAF2033293.1"/>
    <property type="molecule type" value="Genomic_DNA"/>
</dbReference>
<keyword evidence="6" id="KW-0479">Metal-binding</keyword>
<proteinExistence type="predicted"/>
<evidence type="ECO:0000256" key="12">
    <source>
        <dbReference type="SAM" id="MobiDB-lite"/>
    </source>
</evidence>
<feature type="region of interest" description="Disordered" evidence="12">
    <location>
        <begin position="1"/>
        <end position="31"/>
    </location>
</feature>
<evidence type="ECO:0000256" key="9">
    <source>
        <dbReference type="ARBA" id="ARBA00022833"/>
    </source>
</evidence>
<evidence type="ECO:0000256" key="1">
    <source>
        <dbReference type="ARBA" id="ARBA00000900"/>
    </source>
</evidence>
<dbReference type="GO" id="GO:0005783">
    <property type="term" value="C:endoplasmic reticulum"/>
    <property type="evidence" value="ECO:0007669"/>
    <property type="project" value="InterPro"/>
</dbReference>
<dbReference type="GO" id="GO:0061630">
    <property type="term" value="F:ubiquitin protein ligase activity"/>
    <property type="evidence" value="ECO:0007669"/>
    <property type="project" value="UniProtKB-EC"/>
</dbReference>
<reference evidence="16" key="1">
    <citation type="submission" date="2021-02" db="EMBL/GenBank/DDBJ databases">
        <authorList>
            <person name="Nowell W R."/>
        </authorList>
    </citation>
    <scope>NUCLEOTIDE SEQUENCE</scope>
</reference>
<organism evidence="16 17">
    <name type="scientific">Rotaria magnacalcarata</name>
    <dbReference type="NCBI Taxonomy" id="392030"/>
    <lineage>
        <taxon>Eukaryota</taxon>
        <taxon>Metazoa</taxon>
        <taxon>Spiralia</taxon>
        <taxon>Gnathifera</taxon>
        <taxon>Rotifera</taxon>
        <taxon>Eurotatoria</taxon>
        <taxon>Bdelloidea</taxon>
        <taxon>Philodinida</taxon>
        <taxon>Philodinidae</taxon>
        <taxon>Rotaria</taxon>
    </lineage>
</organism>
<evidence type="ECO:0000313" key="16">
    <source>
        <dbReference type="EMBL" id="CAF2036285.1"/>
    </source>
</evidence>
<evidence type="ECO:0000256" key="7">
    <source>
        <dbReference type="ARBA" id="ARBA00022771"/>
    </source>
</evidence>
<sequence length="191" mass="21259">MASIEETSADNSNMPPLSSGNDDDNKSSTNNDKDSGFECNICLETARDAVLSLCGHLFCWPCIHQWLETRAHNPTCPVCKSGISRDKLVPIYGRNSPQTDPRNTTPPRPAGTRQEPRRNRSFGFGDGVNFQMSFGVGAFPFGLFQTIFATNNHDHQYTPPQPGTPERYHHDMLSRIFLGIALAVILFIIFN</sequence>
<keyword evidence="13" id="KW-0812">Transmembrane</keyword>
<accession>A0A816NL75</accession>
<keyword evidence="8" id="KW-0833">Ubl conjugation pathway</keyword>
<dbReference type="InterPro" id="IPR045103">
    <property type="entry name" value="RNF5/RNF185-like"/>
</dbReference>
<dbReference type="InterPro" id="IPR001841">
    <property type="entry name" value="Znf_RING"/>
</dbReference>
<dbReference type="Proteomes" id="UP000663856">
    <property type="component" value="Unassembled WGS sequence"/>
</dbReference>
<dbReference type="InterPro" id="IPR018957">
    <property type="entry name" value="Znf_C3HC4_RING-type"/>
</dbReference>
<name>A0A816NL75_9BILA</name>
<keyword evidence="5" id="KW-0808">Transferase</keyword>
<evidence type="ECO:0000256" key="4">
    <source>
        <dbReference type="ARBA" id="ARBA00012483"/>
    </source>
</evidence>
<keyword evidence="13" id="KW-1133">Transmembrane helix</keyword>
<protein>
    <recommendedName>
        <fullName evidence="4">RING-type E3 ubiquitin transferase</fullName>
        <ecNumber evidence="4">2.3.2.27</ecNumber>
    </recommendedName>
</protein>
<dbReference type="UniPathway" id="UPA00143"/>
<evidence type="ECO:0000256" key="3">
    <source>
        <dbReference type="ARBA" id="ARBA00004906"/>
    </source>
</evidence>
<dbReference type="PROSITE" id="PS50089">
    <property type="entry name" value="ZF_RING_2"/>
    <property type="match status" value="1"/>
</dbReference>
<dbReference type="InterPro" id="IPR017907">
    <property type="entry name" value="Znf_RING_CS"/>
</dbReference>
<keyword evidence="10 13" id="KW-0472">Membrane</keyword>
<evidence type="ECO:0000313" key="15">
    <source>
        <dbReference type="EMBL" id="CAF2033293.1"/>
    </source>
</evidence>
<dbReference type="SMART" id="SM00184">
    <property type="entry name" value="RING"/>
    <property type="match status" value="1"/>
</dbReference>
<feature type="compositionally biased region" description="Polar residues" evidence="12">
    <location>
        <begin position="1"/>
        <end position="16"/>
    </location>
</feature>
<dbReference type="EC" id="2.3.2.27" evidence="4"/>
<keyword evidence="7 11" id="KW-0863">Zinc-finger</keyword>
<dbReference type="AlphaFoldDB" id="A0A816NL75"/>
<keyword evidence="9" id="KW-0862">Zinc</keyword>
<dbReference type="GO" id="GO:0008270">
    <property type="term" value="F:zinc ion binding"/>
    <property type="evidence" value="ECO:0007669"/>
    <property type="project" value="UniProtKB-KW"/>
</dbReference>
<comment type="catalytic activity">
    <reaction evidence="1">
        <text>S-ubiquitinyl-[E2 ubiquitin-conjugating enzyme]-L-cysteine + [acceptor protein]-L-lysine = [E2 ubiquitin-conjugating enzyme]-L-cysteine + N(6)-ubiquitinyl-[acceptor protein]-L-lysine.</text>
        <dbReference type="EC" id="2.3.2.27"/>
    </reaction>
</comment>
<dbReference type="GO" id="GO:0006511">
    <property type="term" value="P:ubiquitin-dependent protein catabolic process"/>
    <property type="evidence" value="ECO:0007669"/>
    <property type="project" value="InterPro"/>
</dbReference>